<organism evidence="2 3">
    <name type="scientific">Noviherbaspirillum aridicola</name>
    <dbReference type="NCBI Taxonomy" id="2849687"/>
    <lineage>
        <taxon>Bacteria</taxon>
        <taxon>Pseudomonadati</taxon>
        <taxon>Pseudomonadota</taxon>
        <taxon>Betaproteobacteria</taxon>
        <taxon>Burkholderiales</taxon>
        <taxon>Oxalobacteraceae</taxon>
        <taxon>Noviherbaspirillum</taxon>
    </lineage>
</organism>
<evidence type="ECO:0000256" key="1">
    <source>
        <dbReference type="SAM" id="MobiDB-lite"/>
    </source>
</evidence>
<dbReference type="EMBL" id="BPMK01000006">
    <property type="protein sequence ID" value="GIZ51544.1"/>
    <property type="molecule type" value="Genomic_DNA"/>
</dbReference>
<dbReference type="Pfam" id="PF11379">
    <property type="entry name" value="DUF3182"/>
    <property type="match status" value="1"/>
</dbReference>
<name>A0ABQ4Q461_9BURK</name>
<reference evidence="2 3" key="1">
    <citation type="journal article" date="2022" name="Int. J. Syst. Evol. Microbiol.">
        <title>Noviherbaspirillum aridicola sp. nov., isolated from an arid soil in Pakistan.</title>
        <authorList>
            <person name="Khan I.U."/>
            <person name="Saqib M."/>
            <person name="Amin A."/>
            <person name="Hussain F."/>
            <person name="Li L."/>
            <person name="Liu Y.H."/>
            <person name="Fang B.Z."/>
            <person name="Ahmed I."/>
            <person name="Li W.J."/>
        </authorList>
    </citation>
    <scope>NUCLEOTIDE SEQUENCE [LARGE SCALE GENOMIC DNA]</scope>
    <source>
        <strain evidence="2 3">NCCP-691</strain>
    </source>
</reference>
<dbReference type="RefSeq" id="WP_220807713.1">
    <property type="nucleotide sequence ID" value="NZ_BPMK01000006.1"/>
</dbReference>
<protein>
    <recommendedName>
        <fullName evidence="4">Biotin carboxylase</fullName>
    </recommendedName>
</protein>
<evidence type="ECO:0000313" key="2">
    <source>
        <dbReference type="EMBL" id="GIZ51544.1"/>
    </source>
</evidence>
<comment type="caution">
    <text evidence="2">The sequence shown here is derived from an EMBL/GenBank/DDBJ whole genome shotgun (WGS) entry which is preliminary data.</text>
</comment>
<feature type="region of interest" description="Disordered" evidence="1">
    <location>
        <begin position="1"/>
        <end position="27"/>
    </location>
</feature>
<dbReference type="Proteomes" id="UP000887222">
    <property type="component" value="Unassembled WGS sequence"/>
</dbReference>
<evidence type="ECO:0008006" key="4">
    <source>
        <dbReference type="Google" id="ProtNLM"/>
    </source>
</evidence>
<evidence type="ECO:0000313" key="3">
    <source>
        <dbReference type="Proteomes" id="UP000887222"/>
    </source>
</evidence>
<proteinExistence type="predicted"/>
<gene>
    <name evidence="2" type="ORF">NCCP691_15580</name>
</gene>
<dbReference type="InterPro" id="IPR021519">
    <property type="entry name" value="DUF3182"/>
</dbReference>
<sequence length="374" mass="39202">MSNSTRKQGAVVILPNKGDGRETGHESAAQQTLARRIADLKEWAFAGRYDPACNYGCPVYFVPGDTITSLARAQSLGIRGEHDLFGGVVPFAHVATKTITHPLAGDDAEAPDGWCGDFAASVADVVLPGISAFSLADASLAGSALLQHGAVRIKLADGIGGAGQTVARDAAQLEEQLQAVAAAGGFAGGVVLERNLNDVQTLSVGQVRIGDQLASYYGNQRLTRNNAGEQVYGGSDLVVVRGGYDTLLGLDLPSEIALAVRQAHVYHEAALKCFAGMIVSRSNYDIAQGRDCEGVWRSGVLEQSWRAGGASGAEIAALEAFRADPALRTVRASTVEVYGDGQAVPDDAVVYYRGQDEQVGALAKYTRLSIDAHS</sequence>
<accession>A0ABQ4Q461</accession>
<keyword evidence="3" id="KW-1185">Reference proteome</keyword>